<accession>A0A2A7SHQ1</accession>
<evidence type="ECO:0000259" key="3">
    <source>
        <dbReference type="Pfam" id="PF02826"/>
    </source>
</evidence>
<keyword evidence="2" id="KW-0520">NAD</keyword>
<dbReference type="EMBL" id="PDDY01000001">
    <property type="protein sequence ID" value="PEH43058.1"/>
    <property type="molecule type" value="Genomic_DNA"/>
</dbReference>
<feature type="domain" description="D-isomer specific 2-hydroxyacid dehydrogenase NAD-binding" evidence="3">
    <location>
        <begin position="111"/>
        <end position="279"/>
    </location>
</feature>
<protein>
    <submittedName>
        <fullName evidence="4">Glyoxylate/hydroxypyruvate reductase A</fullName>
    </submittedName>
</protein>
<reference evidence="5" key="1">
    <citation type="submission" date="2017-09" db="EMBL/GenBank/DDBJ databases">
        <title>FDA dAtabase for Regulatory Grade micrObial Sequences (FDA-ARGOS): Supporting development and validation of Infectious Disease Dx tests.</title>
        <authorList>
            <person name="Minogue T."/>
            <person name="Wolcott M."/>
            <person name="Wasieloski L."/>
            <person name="Aguilar W."/>
            <person name="Moore D."/>
            <person name="Tallon L."/>
            <person name="Sadzewicz L."/>
            <person name="Ott S."/>
            <person name="Zhao X."/>
            <person name="Nagaraj S."/>
            <person name="Vavikolanu K."/>
            <person name="Aluvathingal J."/>
            <person name="Nadendla S."/>
            <person name="Sichtig H."/>
        </authorList>
    </citation>
    <scope>NUCLEOTIDE SEQUENCE [LARGE SCALE GENOMIC DNA]</scope>
    <source>
        <strain evidence="5">FDAARGOS_390</strain>
    </source>
</reference>
<dbReference type="GO" id="GO:0016491">
    <property type="term" value="F:oxidoreductase activity"/>
    <property type="evidence" value="ECO:0007669"/>
    <property type="project" value="UniProtKB-KW"/>
</dbReference>
<organism evidence="4 5">
    <name type="scientific">Burkholderia gladioli</name>
    <name type="common">Pseudomonas marginata</name>
    <name type="synonym">Phytomonas marginata</name>
    <dbReference type="NCBI Taxonomy" id="28095"/>
    <lineage>
        <taxon>Bacteria</taxon>
        <taxon>Pseudomonadati</taxon>
        <taxon>Pseudomonadota</taxon>
        <taxon>Betaproteobacteria</taxon>
        <taxon>Burkholderiales</taxon>
        <taxon>Burkholderiaceae</taxon>
        <taxon>Burkholderia</taxon>
    </lineage>
</organism>
<evidence type="ECO:0000313" key="5">
    <source>
        <dbReference type="Proteomes" id="UP000220629"/>
    </source>
</evidence>
<keyword evidence="4" id="KW-0670">Pyruvate</keyword>
<dbReference type="InterPro" id="IPR006140">
    <property type="entry name" value="D-isomer_DH_NAD-bd"/>
</dbReference>
<dbReference type="RefSeq" id="WP_098152853.1">
    <property type="nucleotide sequence ID" value="NZ_CADEZS010000011.1"/>
</dbReference>
<dbReference type="AlphaFoldDB" id="A0A2A7SHQ1"/>
<sequence>MNDIIMLATRLPAGQEAEYRAALAAAMPAETIVPLREADADARAGARIAIVARPDPAELAALPRLAWIQSLWAGVEQLVESLPATAPPVVRLVDPEMSRTMAEAVLAWTYYLQREMPAYRGQQQAREWRQRPYRKPQDIQVGIVGLGTLGAAAAARLLEAGFRVAGWSRSPKRLAGVDTHHGAEGLARLLGASGIVVCLVPLTDETRGLFDRRTLAAMRPGAALINFSRGPVVVTRDLLQALDAGRLSHAVLDVFEVEPLPEASPLWAHPAVTVLPHISAPTDLHTAAAVVAANVAAYRASGRIPAGVDLARGY</sequence>
<comment type="caution">
    <text evidence="4">The sequence shown here is derived from an EMBL/GenBank/DDBJ whole genome shotgun (WGS) entry which is preliminary data.</text>
</comment>
<dbReference type="PANTHER" id="PTHR43333:SF1">
    <property type="entry name" value="D-ISOMER SPECIFIC 2-HYDROXYACID DEHYDROGENASE NAD-BINDING DOMAIN-CONTAINING PROTEIN"/>
    <property type="match status" value="1"/>
</dbReference>
<keyword evidence="1" id="KW-0560">Oxidoreductase</keyword>
<name>A0A2A7SHQ1_BURGA</name>
<dbReference type="Proteomes" id="UP000220629">
    <property type="component" value="Unassembled WGS sequence"/>
</dbReference>
<dbReference type="PANTHER" id="PTHR43333">
    <property type="entry name" value="2-HACID_DH_C DOMAIN-CONTAINING PROTEIN"/>
    <property type="match status" value="1"/>
</dbReference>
<dbReference type="Gene3D" id="3.40.50.720">
    <property type="entry name" value="NAD(P)-binding Rossmann-like Domain"/>
    <property type="match status" value="2"/>
</dbReference>
<evidence type="ECO:0000256" key="1">
    <source>
        <dbReference type="ARBA" id="ARBA00023002"/>
    </source>
</evidence>
<proteinExistence type="predicted"/>
<evidence type="ECO:0000256" key="2">
    <source>
        <dbReference type="ARBA" id="ARBA00023027"/>
    </source>
</evidence>
<dbReference type="InterPro" id="IPR036291">
    <property type="entry name" value="NAD(P)-bd_dom_sf"/>
</dbReference>
<dbReference type="Pfam" id="PF02826">
    <property type="entry name" value="2-Hacid_dh_C"/>
    <property type="match status" value="1"/>
</dbReference>
<dbReference type="CDD" id="cd12164">
    <property type="entry name" value="GDH_like_2"/>
    <property type="match status" value="1"/>
</dbReference>
<dbReference type="SUPFAM" id="SSF51735">
    <property type="entry name" value="NAD(P)-binding Rossmann-fold domains"/>
    <property type="match status" value="1"/>
</dbReference>
<evidence type="ECO:0000313" key="4">
    <source>
        <dbReference type="EMBL" id="PEH43058.1"/>
    </source>
</evidence>
<gene>
    <name evidence="4" type="ORF">CRM94_13400</name>
</gene>
<dbReference type="GO" id="GO:0051287">
    <property type="term" value="F:NAD binding"/>
    <property type="evidence" value="ECO:0007669"/>
    <property type="project" value="InterPro"/>
</dbReference>